<evidence type="ECO:0000313" key="1">
    <source>
        <dbReference type="EMBL" id="KAK2151352.1"/>
    </source>
</evidence>
<dbReference type="EMBL" id="JAODUP010000366">
    <property type="protein sequence ID" value="KAK2151352.1"/>
    <property type="molecule type" value="Genomic_DNA"/>
</dbReference>
<organism evidence="1 2">
    <name type="scientific">Paralvinella palmiformis</name>
    <dbReference type="NCBI Taxonomy" id="53620"/>
    <lineage>
        <taxon>Eukaryota</taxon>
        <taxon>Metazoa</taxon>
        <taxon>Spiralia</taxon>
        <taxon>Lophotrochozoa</taxon>
        <taxon>Annelida</taxon>
        <taxon>Polychaeta</taxon>
        <taxon>Sedentaria</taxon>
        <taxon>Canalipalpata</taxon>
        <taxon>Terebellida</taxon>
        <taxon>Terebelliformia</taxon>
        <taxon>Alvinellidae</taxon>
        <taxon>Paralvinella</taxon>
    </lineage>
</organism>
<proteinExistence type="predicted"/>
<accession>A0AAD9JER6</accession>
<dbReference type="Proteomes" id="UP001208570">
    <property type="component" value="Unassembled WGS sequence"/>
</dbReference>
<comment type="caution">
    <text evidence="1">The sequence shown here is derived from an EMBL/GenBank/DDBJ whole genome shotgun (WGS) entry which is preliminary data.</text>
</comment>
<sequence>MPISSGANGWPGVYKAFMQPTQPRKVIVQPHPSSSPRFPRFHSPPPSYTYSRYPYSNQSPSPAYQQQYADSEPGCFGGGCGPCGSWRLGGKVRWRWAVWAARRGGGSRTLLLLLRWQQHLYDRRRRGQRRMLSGRNVQLKESRLSDGPKQLCAAEHWTSSLLGVYNRNAYRSAPAWPDTRLHSRCRSLIIGDYIIVPRKTYIDYYKVNGAANPCLPDYDGDYTTEILPMCSDLTTEIVWTYSVPITGPTTETVTAGVSGPNVDLHMIAIACMLGYYFTLRLLK</sequence>
<protein>
    <submittedName>
        <fullName evidence="1">Uncharacterized protein</fullName>
    </submittedName>
</protein>
<evidence type="ECO:0000313" key="2">
    <source>
        <dbReference type="Proteomes" id="UP001208570"/>
    </source>
</evidence>
<reference evidence="1" key="1">
    <citation type="journal article" date="2023" name="Mol. Biol. Evol.">
        <title>Third-Generation Sequencing Reveals the Adaptive Role of the Epigenome in Three Deep-Sea Polychaetes.</title>
        <authorList>
            <person name="Perez M."/>
            <person name="Aroh O."/>
            <person name="Sun Y."/>
            <person name="Lan Y."/>
            <person name="Juniper S.K."/>
            <person name="Young C.R."/>
            <person name="Angers B."/>
            <person name="Qian P.Y."/>
        </authorList>
    </citation>
    <scope>NUCLEOTIDE SEQUENCE</scope>
    <source>
        <strain evidence="1">P08H-3</strain>
    </source>
</reference>
<gene>
    <name evidence="1" type="ORF">LSH36_366g01044</name>
</gene>
<name>A0AAD9JER6_9ANNE</name>
<dbReference type="AlphaFoldDB" id="A0AAD9JER6"/>
<keyword evidence="2" id="KW-1185">Reference proteome</keyword>